<comment type="function">
    <text evidence="1">Essential component of the TIM23 complex, a complex that mediates the translocation of transit peptide-containing proteins across the mitochondrial inner membrane.</text>
</comment>
<comment type="similarity">
    <text evidence="1">Belongs to the TIM50 family.</text>
</comment>
<proteinExistence type="inferred from homology"/>
<dbReference type="InterPro" id="IPR023214">
    <property type="entry name" value="HAD_sf"/>
</dbReference>
<sequence>MQINYLPKVGSAMGPPIVRIQEVGADTNKNPAESSLVVEKKTKWRNRRKRRNVLQNSTLAHKMPETDDLACTNHNKNLMSALSLYDKKKSEAVAVSSGIVKPIKEENSNAVILRTSLNLYDARNSKAVVISSRVVKPIMEEDSSAGISHTSLVRVPYCHLKKKLLILDVNGLLADIVSPLPKEYKAETKICGRAVFKRPSYVDFLKFCFERFEVGVWSSRSKKVMTRVIDYLMGDMKHKLLFCWDLSHCTPTGFKTLENRHKTLVFKDLRRIWEKEDPSLPWEKGEYNESNTLLLDDSPYKALLNPAYTAVFPKPYKFQDKSDDSIGPGGDVRAYLEELSVAEDIQKFVEQHPFGQKPIDENNEFWGFYFKVLSSVCSFPTTK</sequence>
<dbReference type="EMBL" id="VOIH02000006">
    <property type="protein sequence ID" value="KAF3444877.1"/>
    <property type="molecule type" value="Genomic_DNA"/>
</dbReference>
<feature type="domain" description="FCP1 homology" evidence="2">
    <location>
        <begin position="158"/>
        <end position="339"/>
    </location>
</feature>
<comment type="subcellular location">
    <subcellularLocation>
        <location evidence="1">Mitochondrion inner membrane</location>
        <topology evidence="1">Single-pass membrane protein</topology>
    </subcellularLocation>
</comment>
<comment type="subunit">
    <text evidence="1">Component of the TIM23 complex.</text>
</comment>
<evidence type="ECO:0000313" key="4">
    <source>
        <dbReference type="Proteomes" id="UP000796880"/>
    </source>
</evidence>
<dbReference type="FunFam" id="3.40.50.1000:FF:000257">
    <property type="entry name" value="Haloacid dehalogenase-like hydrolase (HAD) superfamily protein"/>
    <property type="match status" value="1"/>
</dbReference>
<dbReference type="InterPro" id="IPR050365">
    <property type="entry name" value="TIM50"/>
</dbReference>
<organism evidence="3 4">
    <name type="scientific">Rhamnella rubrinervis</name>
    <dbReference type="NCBI Taxonomy" id="2594499"/>
    <lineage>
        <taxon>Eukaryota</taxon>
        <taxon>Viridiplantae</taxon>
        <taxon>Streptophyta</taxon>
        <taxon>Embryophyta</taxon>
        <taxon>Tracheophyta</taxon>
        <taxon>Spermatophyta</taxon>
        <taxon>Magnoliopsida</taxon>
        <taxon>eudicotyledons</taxon>
        <taxon>Gunneridae</taxon>
        <taxon>Pentapetalae</taxon>
        <taxon>rosids</taxon>
        <taxon>fabids</taxon>
        <taxon>Rosales</taxon>
        <taxon>Rhamnaceae</taxon>
        <taxon>rhamnoid group</taxon>
        <taxon>Rhamneae</taxon>
        <taxon>Rhamnella</taxon>
    </lineage>
</organism>
<evidence type="ECO:0000313" key="3">
    <source>
        <dbReference type="EMBL" id="KAF3444877.1"/>
    </source>
</evidence>
<dbReference type="InterPro" id="IPR036412">
    <property type="entry name" value="HAD-like_sf"/>
</dbReference>
<dbReference type="PANTHER" id="PTHR12210">
    <property type="entry name" value="DULLARD PROTEIN PHOSPHATASE"/>
    <property type="match status" value="1"/>
</dbReference>
<gene>
    <name evidence="3" type="ORF">FNV43_RR14570</name>
</gene>
<dbReference type="SMART" id="SM00577">
    <property type="entry name" value="CPDc"/>
    <property type="match status" value="1"/>
</dbReference>
<keyword evidence="1" id="KW-0811">Translocation</keyword>
<evidence type="ECO:0000259" key="2">
    <source>
        <dbReference type="PROSITE" id="PS50969"/>
    </source>
</evidence>
<dbReference type="GO" id="GO:0005744">
    <property type="term" value="C:TIM23 mitochondrial import inner membrane translocase complex"/>
    <property type="evidence" value="ECO:0007669"/>
    <property type="project" value="UniProtKB-UniRule"/>
</dbReference>
<comment type="caution">
    <text evidence="3">The sequence shown here is derived from an EMBL/GenBank/DDBJ whole genome shotgun (WGS) entry which is preliminary data.</text>
</comment>
<keyword evidence="1" id="KW-0809">Transit peptide</keyword>
<reference evidence="3" key="1">
    <citation type="submission" date="2020-03" db="EMBL/GenBank/DDBJ databases">
        <title>A high-quality chromosome-level genome assembly of a woody plant with both climbing and erect habits, Rhamnella rubrinervis.</title>
        <authorList>
            <person name="Lu Z."/>
            <person name="Yang Y."/>
            <person name="Zhu X."/>
            <person name="Sun Y."/>
        </authorList>
    </citation>
    <scope>NUCLEOTIDE SEQUENCE</scope>
    <source>
        <strain evidence="3">BYM</strain>
        <tissue evidence="3">Leaf</tissue>
    </source>
</reference>
<dbReference type="Pfam" id="PF03031">
    <property type="entry name" value="NIF"/>
    <property type="match status" value="1"/>
</dbReference>
<dbReference type="Proteomes" id="UP000796880">
    <property type="component" value="Unassembled WGS sequence"/>
</dbReference>
<evidence type="ECO:0000256" key="1">
    <source>
        <dbReference type="RuleBase" id="RU365079"/>
    </source>
</evidence>
<dbReference type="OrthoDB" id="1711508at2759"/>
<dbReference type="InterPro" id="IPR004274">
    <property type="entry name" value="FCP1_dom"/>
</dbReference>
<dbReference type="Gene3D" id="3.40.50.1000">
    <property type="entry name" value="HAD superfamily/HAD-like"/>
    <property type="match status" value="1"/>
</dbReference>
<dbReference type="AlphaFoldDB" id="A0A8K0MGF9"/>
<keyword evidence="1" id="KW-0496">Mitochondrion</keyword>
<keyword evidence="1" id="KW-0813">Transport</keyword>
<dbReference type="GO" id="GO:0015031">
    <property type="term" value="P:protein transport"/>
    <property type="evidence" value="ECO:0007669"/>
    <property type="project" value="UniProtKB-KW"/>
</dbReference>
<protein>
    <recommendedName>
        <fullName evidence="1">Mitochondrial import inner membrane translocase subunit TIM50</fullName>
    </recommendedName>
</protein>
<name>A0A8K0MGF9_9ROSA</name>
<dbReference type="SUPFAM" id="SSF56784">
    <property type="entry name" value="HAD-like"/>
    <property type="match status" value="1"/>
</dbReference>
<keyword evidence="4" id="KW-1185">Reference proteome</keyword>
<keyword evidence="1" id="KW-0653">Protein transport</keyword>
<accession>A0A8K0MGF9</accession>
<dbReference type="PROSITE" id="PS50969">
    <property type="entry name" value="FCP1"/>
    <property type="match status" value="1"/>
</dbReference>